<dbReference type="Proteomes" id="UP000038011">
    <property type="component" value="Unassembled WGS sequence"/>
</dbReference>
<gene>
    <name evidence="2" type="ORF">SU32_16510</name>
</gene>
<evidence type="ECO:0000313" key="3">
    <source>
        <dbReference type="Proteomes" id="UP000038011"/>
    </source>
</evidence>
<feature type="compositionally biased region" description="Basic and acidic residues" evidence="1">
    <location>
        <begin position="98"/>
        <end position="112"/>
    </location>
</feature>
<dbReference type="EMBL" id="JXMU01000039">
    <property type="protein sequence ID" value="KPA99931.1"/>
    <property type="molecule type" value="Genomic_DNA"/>
</dbReference>
<evidence type="ECO:0000256" key="1">
    <source>
        <dbReference type="SAM" id="MobiDB-lite"/>
    </source>
</evidence>
<dbReference type="RefSeq" id="WP_054000485.1">
    <property type="nucleotide sequence ID" value="NZ_JXMU01000039.1"/>
</dbReference>
<feature type="region of interest" description="Disordered" evidence="1">
    <location>
        <begin position="70"/>
        <end position="112"/>
    </location>
</feature>
<evidence type="ECO:0000313" key="2">
    <source>
        <dbReference type="EMBL" id="KPA99931.1"/>
    </source>
</evidence>
<protein>
    <submittedName>
        <fullName evidence="2">Uncharacterized protein</fullName>
    </submittedName>
</protein>
<sequence>MTKPIDKIKRFPVEAAFFENTSEDKSWVNTSISKVYKDEEANQWKRTNNFSGNDLLKLNAMIPDIIARQHELEHGEPQGQKRSNGEDMDVIRQNAEQHLAEREQEEEQGLRP</sequence>
<comment type="caution">
    <text evidence="2">The sequence shown here is derived from an EMBL/GenBank/DDBJ whole genome shotgun (WGS) entry which is preliminary data.</text>
</comment>
<dbReference type="PATRIC" id="fig|1514904.3.peg.2756"/>
<proteinExistence type="predicted"/>
<name>A0A0N0E6F8_9HYPH</name>
<dbReference type="AlphaFoldDB" id="A0A0N0E6F8"/>
<reference evidence="2 3" key="1">
    <citation type="submission" date="2015-01" db="EMBL/GenBank/DDBJ databases">
        <title>Ahrensia donghaiensis sp. nov., a novel dimethylsulphoniopropionate-cleavage bacterium isolated from seawater and emended descriptions of the genus Ahrensia and Ahrensia kielensis.</title>
        <authorList>
            <person name="Liu J."/>
        </authorList>
    </citation>
    <scope>NUCLEOTIDE SEQUENCE [LARGE SCALE GENOMIC DNA]</scope>
    <source>
        <strain evidence="2 3">LZD062</strain>
    </source>
</reference>
<accession>A0A0N0E6F8</accession>
<organism evidence="2 3">
    <name type="scientific">Ahrensia marina</name>
    <dbReference type="NCBI Taxonomy" id="1514904"/>
    <lineage>
        <taxon>Bacteria</taxon>
        <taxon>Pseudomonadati</taxon>
        <taxon>Pseudomonadota</taxon>
        <taxon>Alphaproteobacteria</taxon>
        <taxon>Hyphomicrobiales</taxon>
        <taxon>Ahrensiaceae</taxon>
        <taxon>Ahrensia</taxon>
    </lineage>
</organism>
<dbReference type="STRING" id="1514904.SU32_16510"/>
<keyword evidence="3" id="KW-1185">Reference proteome</keyword>